<dbReference type="InterPro" id="IPR006330">
    <property type="entry name" value="Ado/ade_deaminase"/>
</dbReference>
<comment type="cofactor">
    <cofactor evidence="1">
        <name>Zn(2+)</name>
        <dbReference type="ChEBI" id="CHEBI:29105"/>
    </cofactor>
</comment>
<evidence type="ECO:0000313" key="7">
    <source>
        <dbReference type="EMBL" id="CAE0330046.1"/>
    </source>
</evidence>
<dbReference type="GO" id="GO:0046872">
    <property type="term" value="F:metal ion binding"/>
    <property type="evidence" value="ECO:0007669"/>
    <property type="project" value="UniProtKB-KW"/>
</dbReference>
<dbReference type="AlphaFoldDB" id="A0A7S3IRQ4"/>
<dbReference type="GO" id="GO:0046103">
    <property type="term" value="P:inosine biosynthetic process"/>
    <property type="evidence" value="ECO:0007669"/>
    <property type="project" value="TreeGrafter"/>
</dbReference>
<gene>
    <name evidence="7" type="ORF">SINC0208_LOCUS10678</name>
</gene>
<keyword evidence="5" id="KW-0378">Hydrolase</keyword>
<keyword evidence="3" id="KW-0479">Metal-binding</keyword>
<dbReference type="EMBL" id="HBIH01026448">
    <property type="protein sequence ID" value="CAE0330046.1"/>
    <property type="molecule type" value="Transcribed_RNA"/>
</dbReference>
<name>A0A7S3IRQ4_9SPIT</name>
<dbReference type="GO" id="GO:0004000">
    <property type="term" value="F:adenosine deaminase activity"/>
    <property type="evidence" value="ECO:0007669"/>
    <property type="project" value="TreeGrafter"/>
</dbReference>
<sequence length="268" mass="30470">MVFGDDKQKISYLDELKIIKEIVDDIQKTAPLFKLRLIITGLKVLGASHIDLQFEHIQSVLDCGDPKLVELITGFDLVNEEDFCPELKTFAKQLIANRNMTMISTDGKQVPMPMFLHAGETQNRYLHNVQDAIALGSKRIGHAFQLQLFPEVQKVVKEKDICLEVCPMSNFLLGYSFDLRTHPVSYMLTRGIQATISSDDAGFFGYEGVTMDYLYAAGAWTLDIKDLKQLSLNGITYSTLTEAEKKELIEKEFNPKWDAWVKMINESY</sequence>
<evidence type="ECO:0000256" key="1">
    <source>
        <dbReference type="ARBA" id="ARBA00001947"/>
    </source>
</evidence>
<accession>A0A7S3IRQ4</accession>
<protein>
    <recommendedName>
        <fullName evidence="6">Adenosine deaminase domain-containing protein</fullName>
    </recommendedName>
</protein>
<dbReference type="Gene3D" id="3.20.20.140">
    <property type="entry name" value="Metal-dependent hydrolases"/>
    <property type="match status" value="1"/>
</dbReference>
<dbReference type="InterPro" id="IPR001365">
    <property type="entry name" value="A_deaminase_dom"/>
</dbReference>
<dbReference type="InterPro" id="IPR032466">
    <property type="entry name" value="Metal_Hydrolase"/>
</dbReference>
<evidence type="ECO:0000256" key="5">
    <source>
        <dbReference type="ARBA" id="ARBA00022801"/>
    </source>
</evidence>
<dbReference type="GO" id="GO:0006154">
    <property type="term" value="P:adenosine catabolic process"/>
    <property type="evidence" value="ECO:0007669"/>
    <property type="project" value="TreeGrafter"/>
</dbReference>
<feature type="domain" description="Adenosine deaminase" evidence="6">
    <location>
        <begin position="72"/>
        <end position="251"/>
    </location>
</feature>
<dbReference type="UniPathway" id="UPA00606"/>
<proteinExistence type="predicted"/>
<keyword evidence="4" id="KW-0660">Purine salvage</keyword>
<evidence type="ECO:0000256" key="2">
    <source>
        <dbReference type="ARBA" id="ARBA00005058"/>
    </source>
</evidence>
<dbReference type="SUPFAM" id="SSF51556">
    <property type="entry name" value="Metallo-dependent hydrolases"/>
    <property type="match status" value="1"/>
</dbReference>
<comment type="pathway">
    <text evidence="2">Purine metabolism; purine nucleoside salvage.</text>
</comment>
<organism evidence="7">
    <name type="scientific">Strombidium inclinatum</name>
    <dbReference type="NCBI Taxonomy" id="197538"/>
    <lineage>
        <taxon>Eukaryota</taxon>
        <taxon>Sar</taxon>
        <taxon>Alveolata</taxon>
        <taxon>Ciliophora</taxon>
        <taxon>Intramacronucleata</taxon>
        <taxon>Spirotrichea</taxon>
        <taxon>Oligotrichia</taxon>
        <taxon>Strombidiidae</taxon>
        <taxon>Strombidium</taxon>
    </lineage>
</organism>
<evidence type="ECO:0000259" key="6">
    <source>
        <dbReference type="Pfam" id="PF00962"/>
    </source>
</evidence>
<dbReference type="PANTHER" id="PTHR11409:SF39">
    <property type="entry name" value="ADENOSINE DEAMINASE 2"/>
    <property type="match status" value="1"/>
</dbReference>
<evidence type="ECO:0000256" key="3">
    <source>
        <dbReference type="ARBA" id="ARBA00022723"/>
    </source>
</evidence>
<evidence type="ECO:0000256" key="4">
    <source>
        <dbReference type="ARBA" id="ARBA00022726"/>
    </source>
</evidence>
<dbReference type="PANTHER" id="PTHR11409">
    <property type="entry name" value="ADENOSINE DEAMINASE"/>
    <property type="match status" value="1"/>
</dbReference>
<dbReference type="Pfam" id="PF00962">
    <property type="entry name" value="A_deaminase"/>
    <property type="match status" value="1"/>
</dbReference>
<reference evidence="7" key="1">
    <citation type="submission" date="2021-01" db="EMBL/GenBank/DDBJ databases">
        <authorList>
            <person name="Corre E."/>
            <person name="Pelletier E."/>
            <person name="Niang G."/>
            <person name="Scheremetjew M."/>
            <person name="Finn R."/>
            <person name="Kale V."/>
            <person name="Holt S."/>
            <person name="Cochrane G."/>
            <person name="Meng A."/>
            <person name="Brown T."/>
            <person name="Cohen L."/>
        </authorList>
    </citation>
    <scope>NUCLEOTIDE SEQUENCE</scope>
    <source>
        <strain evidence="7">S3</strain>
    </source>
</reference>
<dbReference type="GO" id="GO:0006166">
    <property type="term" value="P:purine ribonucleoside salvage"/>
    <property type="evidence" value="ECO:0007669"/>
    <property type="project" value="UniProtKB-KW"/>
</dbReference>